<feature type="compositionally biased region" description="Low complexity" evidence="2">
    <location>
        <begin position="11"/>
        <end position="23"/>
    </location>
</feature>
<feature type="domain" description="CCHC-type" evidence="3">
    <location>
        <begin position="188"/>
        <end position="202"/>
    </location>
</feature>
<dbReference type="EMBL" id="BQNB010011871">
    <property type="protein sequence ID" value="GJS96246.1"/>
    <property type="molecule type" value="Genomic_DNA"/>
</dbReference>
<keyword evidence="1" id="KW-0479">Metal-binding</keyword>
<dbReference type="Pfam" id="PF00098">
    <property type="entry name" value="zf-CCHC"/>
    <property type="match status" value="1"/>
</dbReference>
<dbReference type="PROSITE" id="PS50158">
    <property type="entry name" value="ZF_CCHC"/>
    <property type="match status" value="1"/>
</dbReference>
<dbReference type="PROSITE" id="PS00141">
    <property type="entry name" value="ASP_PROTEASE"/>
    <property type="match status" value="1"/>
</dbReference>
<evidence type="ECO:0000313" key="4">
    <source>
        <dbReference type="EMBL" id="GJS96246.1"/>
    </source>
</evidence>
<proteinExistence type="predicted"/>
<gene>
    <name evidence="4" type="ORF">Tco_0803214</name>
</gene>
<feature type="region of interest" description="Disordered" evidence="2">
    <location>
        <begin position="38"/>
        <end position="69"/>
    </location>
</feature>
<keyword evidence="1" id="KW-0862">Zinc</keyword>
<keyword evidence="5" id="KW-1185">Reference proteome</keyword>
<evidence type="ECO:0000313" key="5">
    <source>
        <dbReference type="Proteomes" id="UP001151760"/>
    </source>
</evidence>
<keyword evidence="1" id="KW-0863">Zinc-finger</keyword>
<accession>A0ABQ5A3Q9</accession>
<dbReference type="InterPro" id="IPR001969">
    <property type="entry name" value="Aspartic_peptidase_AS"/>
</dbReference>
<dbReference type="Proteomes" id="UP001151760">
    <property type="component" value="Unassembled WGS sequence"/>
</dbReference>
<sequence>MPPRKSPRCRTTPATTTTTTPMTDEQLKALISQGVADVLAERKATRSRNGKDSHDSDPGVRRTKRATRETVGHDVAYAMTWTNLKEKMTGKYCPRGEIKKLEVKMWNLKVKESDKIEKYVGGLPDMIYGSVMASKPKTMQDAIEFATELIDKKINTFAERSGEKKPYEGSKPLCSKCNYHHDGQCAPKCHKCNIVGHLARDCLYCRAWSLTNANTANNQRGTRVAGNGNAPTKVYVVGNAGTNPDFNVVTGTFLLNNRYASILFDTGADRSFVSTAFS</sequence>
<dbReference type="Pfam" id="PF08284">
    <property type="entry name" value="RVP_2"/>
    <property type="match status" value="1"/>
</dbReference>
<comment type="caution">
    <text evidence="4">The sequence shown here is derived from an EMBL/GenBank/DDBJ whole genome shotgun (WGS) entry which is preliminary data.</text>
</comment>
<dbReference type="GO" id="GO:0003964">
    <property type="term" value="F:RNA-directed DNA polymerase activity"/>
    <property type="evidence" value="ECO:0007669"/>
    <property type="project" value="UniProtKB-KW"/>
</dbReference>
<evidence type="ECO:0000256" key="2">
    <source>
        <dbReference type="SAM" id="MobiDB-lite"/>
    </source>
</evidence>
<feature type="compositionally biased region" description="Basic and acidic residues" evidence="2">
    <location>
        <begin position="39"/>
        <end position="69"/>
    </location>
</feature>
<keyword evidence="4" id="KW-0808">Transferase</keyword>
<keyword evidence="4" id="KW-0548">Nucleotidyltransferase</keyword>
<feature type="region of interest" description="Disordered" evidence="2">
    <location>
        <begin position="1"/>
        <end position="25"/>
    </location>
</feature>
<keyword evidence="4" id="KW-0695">RNA-directed DNA polymerase</keyword>
<reference evidence="4" key="2">
    <citation type="submission" date="2022-01" db="EMBL/GenBank/DDBJ databases">
        <authorList>
            <person name="Yamashiro T."/>
            <person name="Shiraishi A."/>
            <person name="Satake H."/>
            <person name="Nakayama K."/>
        </authorList>
    </citation>
    <scope>NUCLEOTIDE SEQUENCE</scope>
</reference>
<organism evidence="4 5">
    <name type="scientific">Tanacetum coccineum</name>
    <dbReference type="NCBI Taxonomy" id="301880"/>
    <lineage>
        <taxon>Eukaryota</taxon>
        <taxon>Viridiplantae</taxon>
        <taxon>Streptophyta</taxon>
        <taxon>Embryophyta</taxon>
        <taxon>Tracheophyta</taxon>
        <taxon>Spermatophyta</taxon>
        <taxon>Magnoliopsida</taxon>
        <taxon>eudicotyledons</taxon>
        <taxon>Gunneridae</taxon>
        <taxon>Pentapetalae</taxon>
        <taxon>asterids</taxon>
        <taxon>campanulids</taxon>
        <taxon>Asterales</taxon>
        <taxon>Asteraceae</taxon>
        <taxon>Asteroideae</taxon>
        <taxon>Anthemideae</taxon>
        <taxon>Anthemidinae</taxon>
        <taxon>Tanacetum</taxon>
    </lineage>
</organism>
<dbReference type="InterPro" id="IPR001878">
    <property type="entry name" value="Znf_CCHC"/>
</dbReference>
<name>A0ABQ5A3Q9_9ASTR</name>
<evidence type="ECO:0000259" key="3">
    <source>
        <dbReference type="PROSITE" id="PS50158"/>
    </source>
</evidence>
<evidence type="ECO:0000256" key="1">
    <source>
        <dbReference type="PROSITE-ProRule" id="PRU00047"/>
    </source>
</evidence>
<reference evidence="4" key="1">
    <citation type="journal article" date="2022" name="Int. J. Mol. Sci.">
        <title>Draft Genome of Tanacetum Coccineum: Genomic Comparison of Closely Related Tanacetum-Family Plants.</title>
        <authorList>
            <person name="Yamashiro T."/>
            <person name="Shiraishi A."/>
            <person name="Nakayama K."/>
            <person name="Satake H."/>
        </authorList>
    </citation>
    <scope>NUCLEOTIDE SEQUENCE</scope>
</reference>
<protein>
    <submittedName>
        <fullName evidence="4">Reverse transcriptase domain-containing protein</fullName>
    </submittedName>
</protein>